<dbReference type="AlphaFoldDB" id="A0A0Q3G3P3"/>
<reference evidence="6" key="3">
    <citation type="submission" date="2018-08" db="UniProtKB">
        <authorList>
            <consortium name="EnsemblPlants"/>
        </authorList>
    </citation>
    <scope>IDENTIFICATION</scope>
    <source>
        <strain evidence="6">cv. Bd21</strain>
    </source>
</reference>
<evidence type="ECO:0000313" key="6">
    <source>
        <dbReference type="EnsemblPlants" id="KQK05928"/>
    </source>
</evidence>
<dbReference type="InParanoid" id="A0A0Q3G3P3"/>
<dbReference type="EnsemblPlants" id="KQK05928">
    <property type="protein sequence ID" value="KQK05928"/>
    <property type="gene ID" value="BRADI_2g23406v3"/>
</dbReference>
<comment type="similarity">
    <text evidence="1">Belongs to the peptidase C48 family.</text>
</comment>
<dbReference type="InterPro" id="IPR038765">
    <property type="entry name" value="Papain-like_cys_pep_sf"/>
</dbReference>
<evidence type="ECO:0000259" key="4">
    <source>
        <dbReference type="Pfam" id="PF02902"/>
    </source>
</evidence>
<proteinExistence type="inferred from homology"/>
<reference evidence="5" key="2">
    <citation type="submission" date="2017-06" db="EMBL/GenBank/DDBJ databases">
        <title>WGS assembly of Brachypodium distachyon.</title>
        <authorList>
            <consortium name="The International Brachypodium Initiative"/>
            <person name="Lucas S."/>
            <person name="Harmon-Smith M."/>
            <person name="Lail K."/>
            <person name="Tice H."/>
            <person name="Grimwood J."/>
            <person name="Bruce D."/>
            <person name="Barry K."/>
            <person name="Shu S."/>
            <person name="Lindquist E."/>
            <person name="Wang M."/>
            <person name="Pitluck S."/>
            <person name="Vogel J.P."/>
            <person name="Garvin D.F."/>
            <person name="Mockler T.C."/>
            <person name="Schmutz J."/>
            <person name="Rokhsar D."/>
            <person name="Bevan M.W."/>
        </authorList>
    </citation>
    <scope>NUCLEOTIDE SEQUENCE</scope>
    <source>
        <strain evidence="5">Bd21</strain>
    </source>
</reference>
<keyword evidence="7" id="KW-1185">Reference proteome</keyword>
<accession>A0A0Q3G3P3</accession>
<evidence type="ECO:0000256" key="1">
    <source>
        <dbReference type="ARBA" id="ARBA00005234"/>
    </source>
</evidence>
<evidence type="ECO:0000313" key="5">
    <source>
        <dbReference type="EMBL" id="KQK05928.1"/>
    </source>
</evidence>
<dbReference type="PANTHER" id="PTHR36479">
    <property type="entry name" value="ULP_PROTEASE DOMAIN-CONTAINING PROTEIN"/>
    <property type="match status" value="1"/>
</dbReference>
<dbReference type="GO" id="GO:0006508">
    <property type="term" value="P:proteolysis"/>
    <property type="evidence" value="ECO:0007669"/>
    <property type="project" value="UniProtKB-KW"/>
</dbReference>
<evidence type="ECO:0000256" key="2">
    <source>
        <dbReference type="ARBA" id="ARBA00022670"/>
    </source>
</evidence>
<dbReference type="PANTHER" id="PTHR36479:SF11">
    <property type="entry name" value="NPH3 DOMAIN-CONTAINING PROTEIN"/>
    <property type="match status" value="1"/>
</dbReference>
<keyword evidence="3" id="KW-0378">Hydrolase</keyword>
<keyword evidence="2" id="KW-0645">Protease</keyword>
<dbReference type="Gramene" id="KQK05928">
    <property type="protein sequence ID" value="KQK05928"/>
    <property type="gene ID" value="BRADI_2g23406v3"/>
</dbReference>
<gene>
    <name evidence="5" type="ORF">BRADI_2g23406v3</name>
</gene>
<protein>
    <recommendedName>
        <fullName evidence="4">Ubiquitin-like protease family profile domain-containing protein</fullName>
    </recommendedName>
</protein>
<dbReference type="OrthoDB" id="687599at2759"/>
<organism evidence="5">
    <name type="scientific">Brachypodium distachyon</name>
    <name type="common">Purple false brome</name>
    <name type="synonym">Trachynia distachya</name>
    <dbReference type="NCBI Taxonomy" id="15368"/>
    <lineage>
        <taxon>Eukaryota</taxon>
        <taxon>Viridiplantae</taxon>
        <taxon>Streptophyta</taxon>
        <taxon>Embryophyta</taxon>
        <taxon>Tracheophyta</taxon>
        <taxon>Spermatophyta</taxon>
        <taxon>Magnoliopsida</taxon>
        <taxon>Liliopsida</taxon>
        <taxon>Poales</taxon>
        <taxon>Poaceae</taxon>
        <taxon>BOP clade</taxon>
        <taxon>Pooideae</taxon>
        <taxon>Stipodae</taxon>
        <taxon>Brachypodieae</taxon>
        <taxon>Brachypodium</taxon>
    </lineage>
</organism>
<dbReference type="Proteomes" id="UP000008810">
    <property type="component" value="Chromosome 2"/>
</dbReference>
<evidence type="ECO:0000313" key="7">
    <source>
        <dbReference type="Proteomes" id="UP000008810"/>
    </source>
</evidence>
<sequence length="117" mass="13832">MFEIRDSLRGLDDDGLQSHSCEMIKHMKHAWQEYYGGAKLQIQDFTTQHIDVPKQNNLDDCGFYMLEFMRKWDGRFVPALEPDDIVELRKVLTYKLIATQPFNENTNAKEFIEENTK</sequence>
<dbReference type="EMBL" id="CM000881">
    <property type="protein sequence ID" value="KQK05928.1"/>
    <property type="molecule type" value="Genomic_DNA"/>
</dbReference>
<feature type="domain" description="Ubiquitin-like protease family profile" evidence="4">
    <location>
        <begin position="3"/>
        <end position="71"/>
    </location>
</feature>
<name>A0A0Q3G3P3_BRADI</name>
<dbReference type="Pfam" id="PF02902">
    <property type="entry name" value="Peptidase_C48"/>
    <property type="match status" value="1"/>
</dbReference>
<dbReference type="SUPFAM" id="SSF54001">
    <property type="entry name" value="Cysteine proteinases"/>
    <property type="match status" value="1"/>
</dbReference>
<reference evidence="5 6" key="1">
    <citation type="journal article" date="2010" name="Nature">
        <title>Genome sequencing and analysis of the model grass Brachypodium distachyon.</title>
        <authorList>
            <consortium name="International Brachypodium Initiative"/>
        </authorList>
    </citation>
    <scope>NUCLEOTIDE SEQUENCE [LARGE SCALE GENOMIC DNA]</scope>
    <source>
        <strain evidence="5 6">Bd21</strain>
    </source>
</reference>
<dbReference type="GO" id="GO:0008234">
    <property type="term" value="F:cysteine-type peptidase activity"/>
    <property type="evidence" value="ECO:0007669"/>
    <property type="project" value="InterPro"/>
</dbReference>
<dbReference type="InterPro" id="IPR003653">
    <property type="entry name" value="Peptidase_C48_C"/>
</dbReference>
<evidence type="ECO:0000256" key="3">
    <source>
        <dbReference type="ARBA" id="ARBA00022801"/>
    </source>
</evidence>
<dbReference type="Gene3D" id="3.40.395.10">
    <property type="entry name" value="Adenoviral Proteinase, Chain A"/>
    <property type="match status" value="1"/>
</dbReference>